<comment type="caution">
    <text evidence="2">The sequence shown here is derived from an EMBL/GenBank/DDBJ whole genome shotgun (WGS) entry which is preliminary data.</text>
</comment>
<feature type="region of interest" description="Disordered" evidence="1">
    <location>
        <begin position="1"/>
        <end position="32"/>
    </location>
</feature>
<keyword evidence="3" id="KW-1185">Reference proteome</keyword>
<dbReference type="EMBL" id="JAIWYP010000013">
    <property type="protein sequence ID" value="KAH3716586.1"/>
    <property type="molecule type" value="Genomic_DNA"/>
</dbReference>
<dbReference type="Proteomes" id="UP000828390">
    <property type="component" value="Unassembled WGS sequence"/>
</dbReference>
<organism evidence="2 3">
    <name type="scientific">Dreissena polymorpha</name>
    <name type="common">Zebra mussel</name>
    <name type="synonym">Mytilus polymorpha</name>
    <dbReference type="NCBI Taxonomy" id="45954"/>
    <lineage>
        <taxon>Eukaryota</taxon>
        <taxon>Metazoa</taxon>
        <taxon>Spiralia</taxon>
        <taxon>Lophotrochozoa</taxon>
        <taxon>Mollusca</taxon>
        <taxon>Bivalvia</taxon>
        <taxon>Autobranchia</taxon>
        <taxon>Heteroconchia</taxon>
        <taxon>Euheterodonta</taxon>
        <taxon>Imparidentia</taxon>
        <taxon>Neoheterodontei</taxon>
        <taxon>Myida</taxon>
        <taxon>Dreissenoidea</taxon>
        <taxon>Dreissenidae</taxon>
        <taxon>Dreissena</taxon>
    </lineage>
</organism>
<evidence type="ECO:0000313" key="3">
    <source>
        <dbReference type="Proteomes" id="UP000828390"/>
    </source>
</evidence>
<evidence type="ECO:0000256" key="1">
    <source>
        <dbReference type="SAM" id="MobiDB-lite"/>
    </source>
</evidence>
<sequence>MRLNLATGFKEGKNPRSAAGASASRPRRESPAEDFLTCTYHTVLRVTSMAECSVDDR</sequence>
<reference evidence="2" key="1">
    <citation type="journal article" date="2019" name="bioRxiv">
        <title>The Genome of the Zebra Mussel, Dreissena polymorpha: A Resource for Invasive Species Research.</title>
        <authorList>
            <person name="McCartney M.A."/>
            <person name="Auch B."/>
            <person name="Kono T."/>
            <person name="Mallez S."/>
            <person name="Zhang Y."/>
            <person name="Obille A."/>
            <person name="Becker A."/>
            <person name="Abrahante J.E."/>
            <person name="Garbe J."/>
            <person name="Badalamenti J.P."/>
            <person name="Herman A."/>
            <person name="Mangelson H."/>
            <person name="Liachko I."/>
            <person name="Sullivan S."/>
            <person name="Sone E.D."/>
            <person name="Koren S."/>
            <person name="Silverstein K.A.T."/>
            <person name="Beckman K.B."/>
            <person name="Gohl D.M."/>
        </authorList>
    </citation>
    <scope>NUCLEOTIDE SEQUENCE</scope>
    <source>
        <strain evidence="2">Duluth1</strain>
        <tissue evidence="2">Whole animal</tissue>
    </source>
</reference>
<reference evidence="2" key="2">
    <citation type="submission" date="2020-11" db="EMBL/GenBank/DDBJ databases">
        <authorList>
            <person name="McCartney M.A."/>
            <person name="Auch B."/>
            <person name="Kono T."/>
            <person name="Mallez S."/>
            <person name="Becker A."/>
            <person name="Gohl D.M."/>
            <person name="Silverstein K.A.T."/>
            <person name="Koren S."/>
            <person name="Bechman K.B."/>
            <person name="Herman A."/>
            <person name="Abrahante J.E."/>
            <person name="Garbe J."/>
        </authorList>
    </citation>
    <scope>NUCLEOTIDE SEQUENCE</scope>
    <source>
        <strain evidence="2">Duluth1</strain>
        <tissue evidence="2">Whole animal</tissue>
    </source>
</reference>
<protein>
    <submittedName>
        <fullName evidence="2">Uncharacterized protein</fullName>
    </submittedName>
</protein>
<proteinExistence type="predicted"/>
<feature type="compositionally biased region" description="Low complexity" evidence="1">
    <location>
        <begin position="15"/>
        <end position="24"/>
    </location>
</feature>
<dbReference type="AlphaFoldDB" id="A0A9D4HH47"/>
<accession>A0A9D4HH47</accession>
<evidence type="ECO:0000313" key="2">
    <source>
        <dbReference type="EMBL" id="KAH3716586.1"/>
    </source>
</evidence>
<name>A0A9D4HH47_DREPO</name>
<gene>
    <name evidence="2" type="ORF">DPMN_059310</name>
</gene>